<keyword evidence="7" id="KW-0547">Nucleotide-binding</keyword>
<evidence type="ECO:0000256" key="4">
    <source>
        <dbReference type="ARBA" id="ARBA00022692"/>
    </source>
</evidence>
<dbReference type="GO" id="GO:0016020">
    <property type="term" value="C:membrane"/>
    <property type="evidence" value="ECO:0007669"/>
    <property type="project" value="UniProtKB-SubCell"/>
</dbReference>
<evidence type="ECO:0000256" key="2">
    <source>
        <dbReference type="ARBA" id="ARBA00022614"/>
    </source>
</evidence>
<accession>A0A7J6XCQ7</accession>
<dbReference type="PANTHER" id="PTHR48007">
    <property type="entry name" value="LEUCINE-RICH REPEAT RECEPTOR-LIKE PROTEIN KINASE PXC1"/>
    <property type="match status" value="1"/>
</dbReference>
<dbReference type="OrthoDB" id="2015831at2759"/>
<evidence type="ECO:0000256" key="13">
    <source>
        <dbReference type="SAM" id="Phobius"/>
    </source>
</evidence>
<evidence type="ECO:0000313" key="16">
    <source>
        <dbReference type="EMBL" id="KAF5207514.1"/>
    </source>
</evidence>
<evidence type="ECO:0000256" key="10">
    <source>
        <dbReference type="ARBA" id="ARBA00023136"/>
    </source>
</evidence>
<evidence type="ECO:0000259" key="15">
    <source>
        <dbReference type="PROSITE" id="PS50011"/>
    </source>
</evidence>
<keyword evidence="3" id="KW-0808">Transferase</keyword>
<evidence type="ECO:0000256" key="7">
    <source>
        <dbReference type="ARBA" id="ARBA00022741"/>
    </source>
</evidence>
<evidence type="ECO:0000256" key="5">
    <source>
        <dbReference type="ARBA" id="ARBA00022729"/>
    </source>
</evidence>
<keyword evidence="9 13" id="KW-1133">Transmembrane helix</keyword>
<dbReference type="SUPFAM" id="SSF56112">
    <property type="entry name" value="Protein kinase-like (PK-like)"/>
    <property type="match status" value="1"/>
</dbReference>
<reference evidence="16 17" key="1">
    <citation type="submission" date="2020-06" db="EMBL/GenBank/DDBJ databases">
        <title>Transcriptomic and genomic resources for Thalictrum thalictroides and T. hernandezii: Facilitating candidate gene discovery in an emerging model plant lineage.</title>
        <authorList>
            <person name="Arias T."/>
            <person name="Riano-Pachon D.M."/>
            <person name="Di Stilio V.S."/>
        </authorList>
    </citation>
    <scope>NUCLEOTIDE SEQUENCE [LARGE SCALE GENOMIC DNA]</scope>
    <source>
        <strain evidence="17">cv. WT478/WT964</strain>
        <tissue evidence="16">Leaves</tissue>
    </source>
</reference>
<dbReference type="Pfam" id="PF08263">
    <property type="entry name" value="LRRNT_2"/>
    <property type="match status" value="1"/>
</dbReference>
<dbReference type="InterPro" id="IPR011009">
    <property type="entry name" value="Kinase-like_dom_sf"/>
</dbReference>
<dbReference type="Pfam" id="PF00560">
    <property type="entry name" value="LRR_1"/>
    <property type="match status" value="2"/>
</dbReference>
<dbReference type="FunFam" id="3.30.200.20:FF:000652">
    <property type="entry name" value="probably inactive leucine-rich repeat receptor-like protein kinase At5g06940"/>
    <property type="match status" value="1"/>
</dbReference>
<dbReference type="InterPro" id="IPR001611">
    <property type="entry name" value="Leu-rich_rpt"/>
</dbReference>
<feature type="signal peptide" evidence="14">
    <location>
        <begin position="1"/>
        <end position="25"/>
    </location>
</feature>
<evidence type="ECO:0000256" key="14">
    <source>
        <dbReference type="SAM" id="SignalP"/>
    </source>
</evidence>
<comment type="subcellular location">
    <subcellularLocation>
        <location evidence="1">Membrane</location>
        <topology evidence="1">Single-pass type I membrane protein</topology>
    </subcellularLocation>
</comment>
<keyword evidence="4 13" id="KW-0812">Transmembrane</keyword>
<dbReference type="PROSITE" id="PS50011">
    <property type="entry name" value="PROTEIN_KINASE_DOM"/>
    <property type="match status" value="1"/>
</dbReference>
<dbReference type="AlphaFoldDB" id="A0A7J6XCQ7"/>
<organism evidence="16 17">
    <name type="scientific">Thalictrum thalictroides</name>
    <name type="common">Rue-anemone</name>
    <name type="synonym">Anemone thalictroides</name>
    <dbReference type="NCBI Taxonomy" id="46969"/>
    <lineage>
        <taxon>Eukaryota</taxon>
        <taxon>Viridiplantae</taxon>
        <taxon>Streptophyta</taxon>
        <taxon>Embryophyta</taxon>
        <taxon>Tracheophyta</taxon>
        <taxon>Spermatophyta</taxon>
        <taxon>Magnoliopsida</taxon>
        <taxon>Ranunculales</taxon>
        <taxon>Ranunculaceae</taxon>
        <taxon>Thalictroideae</taxon>
        <taxon>Thalictrum</taxon>
    </lineage>
</organism>
<dbReference type="PANTHER" id="PTHR48007:SF76">
    <property type="entry name" value="OS03G0145102 PROTEIN"/>
    <property type="match status" value="1"/>
</dbReference>
<feature type="transmembrane region" description="Helical" evidence="13">
    <location>
        <begin position="540"/>
        <end position="562"/>
    </location>
</feature>
<evidence type="ECO:0000256" key="12">
    <source>
        <dbReference type="ARBA" id="ARBA00023180"/>
    </source>
</evidence>
<keyword evidence="5 14" id="KW-0732">Signal</keyword>
<keyword evidence="10 13" id="KW-0472">Membrane</keyword>
<dbReference type="InterPro" id="IPR000719">
    <property type="entry name" value="Prot_kinase_dom"/>
</dbReference>
<dbReference type="Gene3D" id="3.80.10.10">
    <property type="entry name" value="Ribonuclease Inhibitor"/>
    <property type="match status" value="3"/>
</dbReference>
<keyword evidence="2" id="KW-0433">Leucine-rich repeat</keyword>
<keyword evidence="6" id="KW-0677">Repeat</keyword>
<proteinExistence type="predicted"/>
<dbReference type="PROSITE" id="PS51450">
    <property type="entry name" value="LRR"/>
    <property type="match status" value="2"/>
</dbReference>
<evidence type="ECO:0000256" key="11">
    <source>
        <dbReference type="ARBA" id="ARBA00023170"/>
    </source>
</evidence>
<comment type="caution">
    <text evidence="16">The sequence shown here is derived from an EMBL/GenBank/DDBJ whole genome shotgun (WGS) entry which is preliminary data.</text>
</comment>
<keyword evidence="11" id="KW-0675">Receptor</keyword>
<dbReference type="FunFam" id="3.80.10.10:FF:000534">
    <property type="entry name" value="Probably inactive leucine-rich repeat receptor-like protein kinase At5g06940"/>
    <property type="match status" value="1"/>
</dbReference>
<evidence type="ECO:0000256" key="9">
    <source>
        <dbReference type="ARBA" id="ARBA00022989"/>
    </source>
</evidence>
<evidence type="ECO:0000256" key="1">
    <source>
        <dbReference type="ARBA" id="ARBA00004479"/>
    </source>
</evidence>
<evidence type="ECO:0000256" key="3">
    <source>
        <dbReference type="ARBA" id="ARBA00022679"/>
    </source>
</evidence>
<dbReference type="InterPro" id="IPR032675">
    <property type="entry name" value="LRR_dom_sf"/>
</dbReference>
<dbReference type="SUPFAM" id="SSF52058">
    <property type="entry name" value="L domain-like"/>
    <property type="match status" value="2"/>
</dbReference>
<dbReference type="Gene3D" id="3.30.200.20">
    <property type="entry name" value="Phosphorylase Kinase, domain 1"/>
    <property type="match status" value="1"/>
</dbReference>
<dbReference type="Gene3D" id="1.10.510.10">
    <property type="entry name" value="Transferase(Phosphotransferase) domain 1"/>
    <property type="match status" value="1"/>
</dbReference>
<evidence type="ECO:0000313" key="17">
    <source>
        <dbReference type="Proteomes" id="UP000554482"/>
    </source>
</evidence>
<keyword evidence="8" id="KW-0067">ATP-binding</keyword>
<evidence type="ECO:0000256" key="8">
    <source>
        <dbReference type="ARBA" id="ARBA00022840"/>
    </source>
</evidence>
<dbReference type="FunFam" id="1.10.510.10:FF:000388">
    <property type="entry name" value="Leucine-rich repeat receptor-like tyrosine-protein kinase PXC3"/>
    <property type="match status" value="1"/>
</dbReference>
<keyword evidence="17" id="KW-1185">Reference proteome</keyword>
<dbReference type="InterPro" id="IPR001245">
    <property type="entry name" value="Ser-Thr/Tyr_kinase_cat_dom"/>
</dbReference>
<dbReference type="SMART" id="SM00369">
    <property type="entry name" value="LRR_TYP"/>
    <property type="match status" value="7"/>
</dbReference>
<dbReference type="InterPro" id="IPR013210">
    <property type="entry name" value="LRR_N_plant-typ"/>
</dbReference>
<dbReference type="Pfam" id="PF13855">
    <property type="entry name" value="LRR_8"/>
    <property type="match status" value="2"/>
</dbReference>
<name>A0A7J6XCQ7_THATH</name>
<dbReference type="Pfam" id="PF07714">
    <property type="entry name" value="PK_Tyr_Ser-Thr"/>
    <property type="match status" value="1"/>
</dbReference>
<protein>
    <submittedName>
        <fullName evidence="16">Kinase</fullName>
    </submittedName>
</protein>
<dbReference type="EMBL" id="JABWDY010001337">
    <property type="protein sequence ID" value="KAF5207514.1"/>
    <property type="molecule type" value="Genomic_DNA"/>
</dbReference>
<dbReference type="GO" id="GO:0005524">
    <property type="term" value="F:ATP binding"/>
    <property type="evidence" value="ECO:0007669"/>
    <property type="project" value="UniProtKB-KW"/>
</dbReference>
<sequence>MATTTFKAPLFFALFLSLLFHITTSLQETEILITFKSSIEDPMNSLSSWSNTSNTHLCNWTGITCSSSKLSLSVTSLNLQGLNLSGEVSPSLCQLPNLSHLNLADNFFNQPIPLHLAQCKSLETLNLSYNLIWGTIPDQIFLFTSLKILDLSKNRIEGVIPDSLGSLKNLQVLNLGSNLFSGSVPSTIFGNFTQLVLLDLSENPFLISQIPEEIGKLVKLQQLSLQRSNFHGFIPESLVGLLGLKVLDISQNNLTGEIPLKLGLSLENLISLDVSQNRIAGSFPIGMCNSKALINLNLHTNLFDGSISNTFDECLNLEKFQVQNNGFSGDFPSGIWSLPKIKLIRAENNRFIGEIPDFISKAVQLEQVQIDNNSFTGRVPNGLGLLRILYRFSASRNGFYGELPQNYCDSPLMSILNFSNNLLSGNIPELKICRKLVSLSLANNSLNGVIPPSLAELPVLTYLDLSNNNLSGSIPDDLQNLKLALFNVSFNRLSGKVPFSLVFGLPASFLQGNPGLCGPGMPNPCSDERPKHSSIRPNKLIITLIIVTLAAGVMLVCVGFFIMHRSSHCEEKCLSEEWNMVLFYPLRINEQDIMIAMNEKNALSDGGTFGRAYMMKLPSGELIVVKKLMNSGRVSSKSLKAEVKTLAKIRHKNVTKLLGFCYSDESIFLLYEYIQNGSLKDTMCRLDIQLEWSVRLRIALGAAQGLAYLHKDYVPYLLHRNVKASNILLDMDFEPKLTDISLDRIVGENAYQSAIASELQSCCYNAPELGCGKKPTEQMDVYSFGVVLLELVTGKKAEQEESGESVDVVKWVRRKINMKNGPIQVLDPKIATSFKQEMLAALEIALRCTSITADKRPTMLEVVRSLQALHTMSQFSGVQLEP</sequence>
<gene>
    <name evidence="16" type="ORF">FRX31_002899</name>
</gene>
<feature type="chain" id="PRO_5029754239" evidence="14">
    <location>
        <begin position="26"/>
        <end position="882"/>
    </location>
</feature>
<feature type="domain" description="Protein kinase" evidence="15">
    <location>
        <begin position="598"/>
        <end position="873"/>
    </location>
</feature>
<dbReference type="FunFam" id="3.80.10.10:FF:000516">
    <property type="entry name" value="Leucine-rich repeat family protein"/>
    <property type="match status" value="1"/>
</dbReference>
<evidence type="ECO:0000256" key="6">
    <source>
        <dbReference type="ARBA" id="ARBA00022737"/>
    </source>
</evidence>
<dbReference type="PRINTS" id="PR00019">
    <property type="entry name" value="LEURICHRPT"/>
</dbReference>
<keyword evidence="12" id="KW-0325">Glycoprotein</keyword>
<keyword evidence="16" id="KW-0418">Kinase</keyword>
<dbReference type="Proteomes" id="UP000554482">
    <property type="component" value="Unassembled WGS sequence"/>
</dbReference>
<dbReference type="GO" id="GO:0004672">
    <property type="term" value="F:protein kinase activity"/>
    <property type="evidence" value="ECO:0007669"/>
    <property type="project" value="InterPro"/>
</dbReference>
<dbReference type="InterPro" id="IPR046959">
    <property type="entry name" value="PRK1-6/SRF4-like"/>
</dbReference>
<dbReference type="InterPro" id="IPR003591">
    <property type="entry name" value="Leu-rich_rpt_typical-subtyp"/>
</dbReference>